<sequence>MEQENSLIAKTAIVQFVNNYAVLCYVALLMQGLEGCDISCMHELEYMVAIVFCSQLFVGNITEDTIPRLFMYMSKYRLLGHLDDYKKSDAERELFMAQYDWHDTFDDYIEMALQFGFTTTMFVVAFPFTPLLSYVNNYSEIRLDAYRLIFGSRRPRPRNVRGMFLFKYFLEVCIDNVTVQKYRQEYQQVSVRHARRRRQLSDQRQNMLTIDDEDAS</sequence>
<dbReference type="PANTHER" id="PTHR12308">
    <property type="entry name" value="ANOCTAMIN"/>
    <property type="match status" value="1"/>
</dbReference>
<evidence type="ECO:0000256" key="4">
    <source>
        <dbReference type="ARBA" id="ARBA00023136"/>
    </source>
</evidence>
<evidence type="ECO:0000313" key="6">
    <source>
        <dbReference type="EMBL" id="EGZ12114.1"/>
    </source>
</evidence>
<evidence type="ECO:0000256" key="3">
    <source>
        <dbReference type="ARBA" id="ARBA00022989"/>
    </source>
</evidence>
<evidence type="ECO:0000256" key="2">
    <source>
        <dbReference type="ARBA" id="ARBA00022692"/>
    </source>
</evidence>
<keyword evidence="2" id="KW-0812">Transmembrane</keyword>
<dbReference type="EMBL" id="JH159157">
    <property type="protein sequence ID" value="EGZ12114.1"/>
    <property type="molecule type" value="Genomic_DNA"/>
</dbReference>
<dbReference type="GO" id="GO:0005254">
    <property type="term" value="F:chloride channel activity"/>
    <property type="evidence" value="ECO:0007669"/>
    <property type="project" value="TreeGrafter"/>
</dbReference>
<dbReference type="GO" id="GO:0016020">
    <property type="term" value="C:membrane"/>
    <property type="evidence" value="ECO:0007669"/>
    <property type="project" value="UniProtKB-SubCell"/>
</dbReference>
<dbReference type="SMR" id="G4ZYT1"/>
<keyword evidence="4" id="KW-0472">Membrane</keyword>
<dbReference type="Pfam" id="PF04547">
    <property type="entry name" value="Anoctamin"/>
    <property type="match status" value="1"/>
</dbReference>
<dbReference type="RefSeq" id="XP_009532447.1">
    <property type="nucleotide sequence ID" value="XM_009534152.1"/>
</dbReference>
<evidence type="ECO:0000256" key="1">
    <source>
        <dbReference type="ARBA" id="ARBA00004141"/>
    </source>
</evidence>
<name>G4ZYT1_PHYSP</name>
<keyword evidence="3" id="KW-1133">Transmembrane helix</keyword>
<comment type="subcellular location">
    <subcellularLocation>
        <location evidence="1">Membrane</location>
        <topology evidence="1">Multi-pass membrane protein</topology>
    </subcellularLocation>
</comment>
<gene>
    <name evidence="6" type="ORF">PHYSODRAFT_336579</name>
</gene>
<dbReference type="AlphaFoldDB" id="G4ZYT1"/>
<dbReference type="KEGG" id="psoj:PHYSODRAFT_336579"/>
<dbReference type="InParanoid" id="G4ZYT1"/>
<dbReference type="PANTHER" id="PTHR12308:SF73">
    <property type="entry name" value="ANOCTAMIN"/>
    <property type="match status" value="1"/>
</dbReference>
<dbReference type="InterPro" id="IPR049452">
    <property type="entry name" value="Anoctamin_TM"/>
</dbReference>
<reference evidence="6 7" key="1">
    <citation type="journal article" date="2006" name="Science">
        <title>Phytophthora genome sequences uncover evolutionary origins and mechanisms of pathogenesis.</title>
        <authorList>
            <person name="Tyler B.M."/>
            <person name="Tripathy S."/>
            <person name="Zhang X."/>
            <person name="Dehal P."/>
            <person name="Jiang R.H."/>
            <person name="Aerts A."/>
            <person name="Arredondo F.D."/>
            <person name="Baxter L."/>
            <person name="Bensasson D."/>
            <person name="Beynon J.L."/>
            <person name="Chapman J."/>
            <person name="Damasceno C.M."/>
            <person name="Dorrance A.E."/>
            <person name="Dou D."/>
            <person name="Dickerman A.W."/>
            <person name="Dubchak I.L."/>
            <person name="Garbelotto M."/>
            <person name="Gijzen M."/>
            <person name="Gordon S.G."/>
            <person name="Govers F."/>
            <person name="Grunwald N.J."/>
            <person name="Huang W."/>
            <person name="Ivors K.L."/>
            <person name="Jones R.W."/>
            <person name="Kamoun S."/>
            <person name="Krampis K."/>
            <person name="Lamour K.H."/>
            <person name="Lee M.K."/>
            <person name="McDonald W.H."/>
            <person name="Medina M."/>
            <person name="Meijer H.J."/>
            <person name="Nordberg E.K."/>
            <person name="Maclean D.J."/>
            <person name="Ospina-Giraldo M.D."/>
            <person name="Morris P.F."/>
            <person name="Phuntumart V."/>
            <person name="Putnam N.H."/>
            <person name="Rash S."/>
            <person name="Rose J.K."/>
            <person name="Sakihama Y."/>
            <person name="Salamov A.A."/>
            <person name="Savidor A."/>
            <person name="Scheuring C.F."/>
            <person name="Smith B.M."/>
            <person name="Sobral B.W."/>
            <person name="Terry A."/>
            <person name="Torto-Alalibo T.A."/>
            <person name="Win J."/>
            <person name="Xu Z."/>
            <person name="Zhang H."/>
            <person name="Grigoriev I.V."/>
            <person name="Rokhsar D.S."/>
            <person name="Boore J.L."/>
        </authorList>
    </citation>
    <scope>NUCLEOTIDE SEQUENCE [LARGE SCALE GENOMIC DNA]</scope>
    <source>
        <strain evidence="6 7">P6497</strain>
    </source>
</reference>
<feature type="domain" description="Anoctamin transmembrane" evidence="5">
    <location>
        <begin position="2"/>
        <end position="172"/>
    </location>
</feature>
<dbReference type="GeneID" id="20647222"/>
<organism evidence="6 7">
    <name type="scientific">Phytophthora sojae (strain P6497)</name>
    <name type="common">Soybean stem and root rot agent</name>
    <name type="synonym">Phytophthora megasperma f. sp. glycines</name>
    <dbReference type="NCBI Taxonomy" id="1094619"/>
    <lineage>
        <taxon>Eukaryota</taxon>
        <taxon>Sar</taxon>
        <taxon>Stramenopiles</taxon>
        <taxon>Oomycota</taxon>
        <taxon>Peronosporomycetes</taxon>
        <taxon>Peronosporales</taxon>
        <taxon>Peronosporaceae</taxon>
        <taxon>Phytophthora</taxon>
    </lineage>
</organism>
<keyword evidence="7" id="KW-1185">Reference proteome</keyword>
<accession>G4ZYT1</accession>
<evidence type="ECO:0000313" key="7">
    <source>
        <dbReference type="Proteomes" id="UP000002640"/>
    </source>
</evidence>
<protein>
    <recommendedName>
        <fullName evidence="5">Anoctamin transmembrane domain-containing protein</fullName>
    </recommendedName>
</protein>
<dbReference type="InterPro" id="IPR007632">
    <property type="entry name" value="Anoctamin"/>
</dbReference>
<evidence type="ECO:0000259" key="5">
    <source>
        <dbReference type="Pfam" id="PF04547"/>
    </source>
</evidence>
<proteinExistence type="predicted"/>
<dbReference type="Proteomes" id="UP000002640">
    <property type="component" value="Unassembled WGS sequence"/>
</dbReference>